<proteinExistence type="predicted"/>
<dbReference type="STRING" id="1036808.A0A0C3EJC8"/>
<accession>A0A0C3EJC8</accession>
<organism evidence="1 2">
    <name type="scientific">Scleroderma citrinum Foug A</name>
    <dbReference type="NCBI Taxonomy" id="1036808"/>
    <lineage>
        <taxon>Eukaryota</taxon>
        <taxon>Fungi</taxon>
        <taxon>Dikarya</taxon>
        <taxon>Basidiomycota</taxon>
        <taxon>Agaricomycotina</taxon>
        <taxon>Agaricomycetes</taxon>
        <taxon>Agaricomycetidae</taxon>
        <taxon>Boletales</taxon>
        <taxon>Sclerodermatineae</taxon>
        <taxon>Sclerodermataceae</taxon>
        <taxon>Scleroderma</taxon>
    </lineage>
</organism>
<dbReference type="Proteomes" id="UP000053989">
    <property type="component" value="Unassembled WGS sequence"/>
</dbReference>
<evidence type="ECO:0000313" key="1">
    <source>
        <dbReference type="EMBL" id="KIM68031.1"/>
    </source>
</evidence>
<reference evidence="1 2" key="1">
    <citation type="submission" date="2014-04" db="EMBL/GenBank/DDBJ databases">
        <authorList>
            <consortium name="DOE Joint Genome Institute"/>
            <person name="Kuo A."/>
            <person name="Kohler A."/>
            <person name="Nagy L.G."/>
            <person name="Floudas D."/>
            <person name="Copeland A."/>
            <person name="Barry K.W."/>
            <person name="Cichocki N."/>
            <person name="Veneault-Fourrey C."/>
            <person name="LaButti K."/>
            <person name="Lindquist E.A."/>
            <person name="Lipzen A."/>
            <person name="Lundell T."/>
            <person name="Morin E."/>
            <person name="Murat C."/>
            <person name="Sun H."/>
            <person name="Tunlid A."/>
            <person name="Henrissat B."/>
            <person name="Grigoriev I.V."/>
            <person name="Hibbett D.S."/>
            <person name="Martin F."/>
            <person name="Nordberg H.P."/>
            <person name="Cantor M.N."/>
            <person name="Hua S.X."/>
        </authorList>
    </citation>
    <scope>NUCLEOTIDE SEQUENCE [LARGE SCALE GENOMIC DNA]</scope>
    <source>
        <strain evidence="1 2">Foug A</strain>
    </source>
</reference>
<reference evidence="2" key="2">
    <citation type="submission" date="2015-01" db="EMBL/GenBank/DDBJ databases">
        <title>Evolutionary Origins and Diversification of the Mycorrhizal Mutualists.</title>
        <authorList>
            <consortium name="DOE Joint Genome Institute"/>
            <consortium name="Mycorrhizal Genomics Consortium"/>
            <person name="Kohler A."/>
            <person name="Kuo A."/>
            <person name="Nagy L.G."/>
            <person name="Floudas D."/>
            <person name="Copeland A."/>
            <person name="Barry K.W."/>
            <person name="Cichocki N."/>
            <person name="Veneault-Fourrey C."/>
            <person name="LaButti K."/>
            <person name="Lindquist E.A."/>
            <person name="Lipzen A."/>
            <person name="Lundell T."/>
            <person name="Morin E."/>
            <person name="Murat C."/>
            <person name="Riley R."/>
            <person name="Ohm R."/>
            <person name="Sun H."/>
            <person name="Tunlid A."/>
            <person name="Henrissat B."/>
            <person name="Grigoriev I.V."/>
            <person name="Hibbett D.S."/>
            <person name="Martin F."/>
        </authorList>
    </citation>
    <scope>NUCLEOTIDE SEQUENCE [LARGE SCALE GENOMIC DNA]</scope>
    <source>
        <strain evidence="2">Foug A</strain>
    </source>
</reference>
<dbReference type="InParanoid" id="A0A0C3EJC8"/>
<dbReference type="OrthoDB" id="3270804at2759"/>
<keyword evidence="2" id="KW-1185">Reference proteome</keyword>
<gene>
    <name evidence="1" type="ORF">SCLCIDRAFT_53872</name>
</gene>
<dbReference type="AlphaFoldDB" id="A0A0C3EJC8"/>
<name>A0A0C3EJC8_9AGAM</name>
<protein>
    <submittedName>
        <fullName evidence="1">Uncharacterized protein</fullName>
    </submittedName>
</protein>
<dbReference type="EMBL" id="KN822010">
    <property type="protein sequence ID" value="KIM68031.1"/>
    <property type="molecule type" value="Genomic_DNA"/>
</dbReference>
<dbReference type="HOGENOM" id="CLU_180224_0_0_1"/>
<sequence>QHVYNGFVYDVPLPCKTGQLYLITVGCRVGIVAGWPATSPHVVRVSHATYCKVDSLGEGVAAMLCAIDKRAACWVP</sequence>
<feature type="non-terminal residue" evidence="1">
    <location>
        <position position="76"/>
    </location>
</feature>
<evidence type="ECO:0000313" key="2">
    <source>
        <dbReference type="Proteomes" id="UP000053989"/>
    </source>
</evidence>
<feature type="non-terminal residue" evidence="1">
    <location>
        <position position="1"/>
    </location>
</feature>